<organism evidence="5 6">
    <name type="scientific">Porphyridium purpureum</name>
    <name type="common">Red alga</name>
    <name type="synonym">Porphyridium cruentum</name>
    <dbReference type="NCBI Taxonomy" id="35688"/>
    <lineage>
        <taxon>Eukaryota</taxon>
        <taxon>Rhodophyta</taxon>
        <taxon>Bangiophyceae</taxon>
        <taxon>Porphyridiales</taxon>
        <taxon>Porphyridiaceae</taxon>
        <taxon>Porphyridium</taxon>
    </lineage>
</organism>
<comment type="similarity">
    <text evidence="1 4">Belongs to the short-chain dehydrogenases/reductases (SDR) family.</text>
</comment>
<dbReference type="InterPro" id="IPR002347">
    <property type="entry name" value="SDR_fam"/>
</dbReference>
<keyword evidence="2" id="KW-0521">NADP</keyword>
<dbReference type="EMBL" id="VRMN01000004">
    <property type="protein sequence ID" value="KAA8494502.1"/>
    <property type="molecule type" value="Genomic_DNA"/>
</dbReference>
<dbReference type="InterPro" id="IPR036291">
    <property type="entry name" value="NAD(P)-bd_dom_sf"/>
</dbReference>
<proteinExistence type="inferred from homology"/>
<gene>
    <name evidence="5" type="ORF">FVE85_2743</name>
</gene>
<dbReference type="PRINTS" id="PR00081">
    <property type="entry name" value="GDHRDH"/>
</dbReference>
<comment type="caution">
    <text evidence="5">The sequence shown here is derived from an EMBL/GenBank/DDBJ whole genome shotgun (WGS) entry which is preliminary data.</text>
</comment>
<evidence type="ECO:0000256" key="3">
    <source>
        <dbReference type="ARBA" id="ARBA00023002"/>
    </source>
</evidence>
<dbReference type="Proteomes" id="UP000324585">
    <property type="component" value="Unassembled WGS sequence"/>
</dbReference>
<keyword evidence="3" id="KW-0560">Oxidoreductase</keyword>
<dbReference type="AlphaFoldDB" id="A0A5J4YUK0"/>
<dbReference type="GO" id="GO:0016491">
    <property type="term" value="F:oxidoreductase activity"/>
    <property type="evidence" value="ECO:0007669"/>
    <property type="project" value="UniProtKB-KW"/>
</dbReference>
<sequence length="279" mass="29546">MLTSMPLSVVTGGNAGIGFEIARALAGHTHCVLTARDEARGRAAVKSLLDDAARQNKTLALEFAQLDIGDSQSIKRFASWLESKGEMPVDVLVNNAGMAFKQADPTPFEAQTVPTLATNYFGTLAVTEALLPLLNKQNGRLVFVASQAGLSAFHQCSPEIQARWKLAASRDSSDEVTALVNEYIECVRTGGSGALRERGWCLTNYGVSKLAVTALAKTYAKRGISSTSCCPGYVSTAMTSFRGAKTPEAGSKTPVALALSADAPRDGFFRDGLADATYL</sequence>
<dbReference type="InterPro" id="IPR020904">
    <property type="entry name" value="Sc_DH/Rdtase_CS"/>
</dbReference>
<evidence type="ECO:0000256" key="1">
    <source>
        <dbReference type="ARBA" id="ARBA00006484"/>
    </source>
</evidence>
<keyword evidence="6" id="KW-1185">Reference proteome</keyword>
<reference evidence="6" key="1">
    <citation type="journal article" date="2019" name="Nat. Commun.">
        <title>Expansion of phycobilisome linker gene families in mesophilic red algae.</title>
        <authorList>
            <person name="Lee J."/>
            <person name="Kim D."/>
            <person name="Bhattacharya D."/>
            <person name="Yoon H.S."/>
        </authorList>
    </citation>
    <scope>NUCLEOTIDE SEQUENCE [LARGE SCALE GENOMIC DNA]</scope>
    <source>
        <strain evidence="6">CCMP 1328</strain>
    </source>
</reference>
<evidence type="ECO:0000256" key="4">
    <source>
        <dbReference type="RuleBase" id="RU000363"/>
    </source>
</evidence>
<dbReference type="SUPFAM" id="SSF51735">
    <property type="entry name" value="NAD(P)-binding Rossmann-fold domains"/>
    <property type="match status" value="1"/>
</dbReference>
<evidence type="ECO:0000313" key="5">
    <source>
        <dbReference type="EMBL" id="KAA8494502.1"/>
    </source>
</evidence>
<dbReference type="PANTHER" id="PTHR43963:SF6">
    <property type="entry name" value="CHAIN DEHYDROGENASE FAMILY PROTEIN, PUTATIVE (AFU_ORTHOLOGUE AFUA_3G15350)-RELATED"/>
    <property type="match status" value="1"/>
</dbReference>
<dbReference type="Gene3D" id="3.40.50.720">
    <property type="entry name" value="NAD(P)-binding Rossmann-like Domain"/>
    <property type="match status" value="1"/>
</dbReference>
<dbReference type="OrthoDB" id="7289984at2759"/>
<dbReference type="Pfam" id="PF00106">
    <property type="entry name" value="adh_short"/>
    <property type="match status" value="1"/>
</dbReference>
<evidence type="ECO:0000256" key="2">
    <source>
        <dbReference type="ARBA" id="ARBA00022857"/>
    </source>
</evidence>
<dbReference type="PANTHER" id="PTHR43963">
    <property type="entry name" value="CARBONYL REDUCTASE 1-RELATED"/>
    <property type="match status" value="1"/>
</dbReference>
<protein>
    <submittedName>
        <fullName evidence="5">Carbonyl reductase NADPH 1</fullName>
    </submittedName>
</protein>
<name>A0A5J4YUK0_PORPP</name>
<evidence type="ECO:0000313" key="6">
    <source>
        <dbReference type="Proteomes" id="UP000324585"/>
    </source>
</evidence>
<dbReference type="OMA" id="GAQTPVM"/>
<dbReference type="PRINTS" id="PR00080">
    <property type="entry name" value="SDRFAMILY"/>
</dbReference>
<dbReference type="PROSITE" id="PS00061">
    <property type="entry name" value="ADH_SHORT"/>
    <property type="match status" value="1"/>
</dbReference>
<accession>A0A5J4YUK0</accession>